<keyword evidence="6" id="KW-1185">Reference proteome</keyword>
<feature type="domain" description="HTH myb-type" evidence="4">
    <location>
        <begin position="8"/>
        <end position="63"/>
    </location>
</feature>
<dbReference type="FunFam" id="1.10.10.60:FF:000010">
    <property type="entry name" value="Transcriptional activator Myb isoform A"/>
    <property type="match status" value="1"/>
</dbReference>
<dbReference type="PROSITE" id="PS51294">
    <property type="entry name" value="HTH_MYB"/>
    <property type="match status" value="2"/>
</dbReference>
<evidence type="ECO:0000313" key="5">
    <source>
        <dbReference type="EMBL" id="EQB61735.1"/>
    </source>
</evidence>
<dbReference type="HOGENOM" id="CLU_028567_14_2_1"/>
<dbReference type="PANTHER" id="PTHR45614">
    <property type="entry name" value="MYB PROTEIN-RELATED"/>
    <property type="match status" value="1"/>
</dbReference>
<evidence type="ECO:0000256" key="1">
    <source>
        <dbReference type="ARBA" id="ARBA00022737"/>
    </source>
</evidence>
<dbReference type="Gene3D" id="1.10.10.60">
    <property type="entry name" value="Homeodomain-like"/>
    <property type="match status" value="2"/>
</dbReference>
<dbReference type="SMART" id="SM00717">
    <property type="entry name" value="SANT"/>
    <property type="match status" value="2"/>
</dbReference>
<dbReference type="EMBL" id="KE647100">
    <property type="protein sequence ID" value="EQB61735.1"/>
    <property type="molecule type" value="Genomic_DNA"/>
</dbReference>
<dbReference type="InterPro" id="IPR050560">
    <property type="entry name" value="MYB_TF"/>
</dbReference>
<dbReference type="OrthoDB" id="2143914at2759"/>
<proteinExistence type="predicted"/>
<keyword evidence="2" id="KW-0238">DNA-binding</keyword>
<dbReference type="Proteomes" id="UP000053780">
    <property type="component" value="Unassembled WGS sequence"/>
</dbReference>
<evidence type="ECO:0000259" key="3">
    <source>
        <dbReference type="PROSITE" id="PS50090"/>
    </source>
</evidence>
<dbReference type="GO" id="GO:0045944">
    <property type="term" value="P:positive regulation of transcription by RNA polymerase II"/>
    <property type="evidence" value="ECO:0007669"/>
    <property type="project" value="TreeGrafter"/>
</dbReference>
<dbReference type="GO" id="GO:0000981">
    <property type="term" value="F:DNA-binding transcription factor activity, RNA polymerase II-specific"/>
    <property type="evidence" value="ECO:0007669"/>
    <property type="project" value="TreeGrafter"/>
</dbReference>
<dbReference type="Pfam" id="PF00249">
    <property type="entry name" value="Myb_DNA-binding"/>
    <property type="match status" value="2"/>
</dbReference>
<gene>
    <name evidence="5" type="ORF">NAPIS_ORF00695</name>
</gene>
<dbReference type="AlphaFoldDB" id="T0ML45"/>
<dbReference type="PROSITE" id="PS50090">
    <property type="entry name" value="MYB_LIKE"/>
    <property type="match status" value="2"/>
</dbReference>
<evidence type="ECO:0000313" key="6">
    <source>
        <dbReference type="Proteomes" id="UP000053780"/>
    </source>
</evidence>
<dbReference type="InterPro" id="IPR009057">
    <property type="entry name" value="Homeodomain-like_sf"/>
</dbReference>
<dbReference type="InterPro" id="IPR017930">
    <property type="entry name" value="Myb_dom"/>
</dbReference>
<dbReference type="GO" id="GO:0000978">
    <property type="term" value="F:RNA polymerase II cis-regulatory region sequence-specific DNA binding"/>
    <property type="evidence" value="ECO:0007669"/>
    <property type="project" value="TreeGrafter"/>
</dbReference>
<protein>
    <submittedName>
        <fullName evidence="5">Putative myb-related transcription factor</fullName>
    </submittedName>
</protein>
<organism evidence="5 6">
    <name type="scientific">Vairimorpha apis BRL 01</name>
    <dbReference type="NCBI Taxonomy" id="1037528"/>
    <lineage>
        <taxon>Eukaryota</taxon>
        <taxon>Fungi</taxon>
        <taxon>Fungi incertae sedis</taxon>
        <taxon>Microsporidia</taxon>
        <taxon>Nosematidae</taxon>
        <taxon>Vairimorpha</taxon>
    </lineage>
</organism>
<evidence type="ECO:0000256" key="2">
    <source>
        <dbReference type="ARBA" id="ARBA00023125"/>
    </source>
</evidence>
<dbReference type="GO" id="GO:0005634">
    <property type="term" value="C:nucleus"/>
    <property type="evidence" value="ECO:0007669"/>
    <property type="project" value="TreeGrafter"/>
</dbReference>
<dbReference type="VEuPathDB" id="MicrosporidiaDB:NAPIS_ORF00695"/>
<dbReference type="CDD" id="cd00167">
    <property type="entry name" value="SANT"/>
    <property type="match status" value="2"/>
</dbReference>
<reference evidence="5 6" key="1">
    <citation type="journal article" date="2013" name="BMC Genomics">
        <title>Genome sequencing and comparative genomics of honey bee microsporidia, Nosema apis reveal novel insights into host-parasite interactions.</title>
        <authorList>
            <person name="Chen Yp."/>
            <person name="Pettis J.S."/>
            <person name="Zhao Y."/>
            <person name="Liu X."/>
            <person name="Tallon L.J."/>
            <person name="Sadzewicz L.D."/>
            <person name="Li R."/>
            <person name="Zheng H."/>
            <person name="Huang S."/>
            <person name="Zhang X."/>
            <person name="Hamilton M.C."/>
            <person name="Pernal S.F."/>
            <person name="Melathopoulos A.P."/>
            <person name="Yan X."/>
            <person name="Evans J.D."/>
        </authorList>
    </citation>
    <scope>NUCLEOTIDE SEQUENCE [LARGE SCALE GENOMIC DNA]</scope>
    <source>
        <strain evidence="5 6">BRL 01</strain>
    </source>
</reference>
<evidence type="ECO:0000259" key="4">
    <source>
        <dbReference type="PROSITE" id="PS51294"/>
    </source>
</evidence>
<feature type="domain" description="Myb-like" evidence="3">
    <location>
        <begin position="60"/>
        <end position="110"/>
    </location>
</feature>
<name>T0ML45_9MICR</name>
<accession>T0ML45</accession>
<keyword evidence="1" id="KW-0677">Repeat</keyword>
<dbReference type="InterPro" id="IPR001005">
    <property type="entry name" value="SANT/Myb"/>
</dbReference>
<feature type="domain" description="Myb-like" evidence="3">
    <location>
        <begin position="8"/>
        <end position="59"/>
    </location>
</feature>
<sequence length="192" mass="22840">MNDYSINENKIIKGPWTKEEDLKLLGIIEKYQPKNWSFIAKKMGSRLGKQCRERWHNHLNPNICKKPFSEQEDSKIVDLHKIYGNRWSEIAKHLPGRTDNSIKNYWNSTIQRRAQKYKRNSMFTTIEQYHKNINKGKEMFSYLNQIANHKYARSKSLTFARRQKSLNDENIEMDELDEIASKALLKISSLFN</sequence>
<feature type="domain" description="HTH myb-type" evidence="4">
    <location>
        <begin position="65"/>
        <end position="114"/>
    </location>
</feature>
<dbReference type="PANTHER" id="PTHR45614:SF25">
    <property type="entry name" value="MYB PROTEIN"/>
    <property type="match status" value="1"/>
</dbReference>
<dbReference type="GO" id="GO:0000278">
    <property type="term" value="P:mitotic cell cycle"/>
    <property type="evidence" value="ECO:0007669"/>
    <property type="project" value="TreeGrafter"/>
</dbReference>
<dbReference type="SUPFAM" id="SSF46689">
    <property type="entry name" value="Homeodomain-like"/>
    <property type="match status" value="1"/>
</dbReference>